<keyword evidence="4" id="KW-1185">Reference proteome</keyword>
<protein>
    <submittedName>
        <fullName evidence="3">Uncharacterized protein</fullName>
    </submittedName>
</protein>
<dbReference type="STRING" id="1121950.SAMN02745243_02676"/>
<keyword evidence="2" id="KW-0812">Transmembrane</keyword>
<dbReference type="EMBL" id="FQZY01000042">
    <property type="protein sequence ID" value="SHK31088.1"/>
    <property type="molecule type" value="Genomic_DNA"/>
</dbReference>
<keyword evidence="2" id="KW-1133">Transmembrane helix</keyword>
<evidence type="ECO:0000256" key="2">
    <source>
        <dbReference type="SAM" id="Phobius"/>
    </source>
</evidence>
<feature type="transmembrane region" description="Helical" evidence="2">
    <location>
        <begin position="115"/>
        <end position="136"/>
    </location>
</feature>
<evidence type="ECO:0000256" key="1">
    <source>
        <dbReference type="SAM" id="Coils"/>
    </source>
</evidence>
<dbReference type="RefSeq" id="WP_073111313.1">
    <property type="nucleotide sequence ID" value="NZ_FQZY01000042.1"/>
</dbReference>
<reference evidence="3 4" key="1">
    <citation type="submission" date="2016-11" db="EMBL/GenBank/DDBJ databases">
        <authorList>
            <person name="Jaros S."/>
            <person name="Januszkiewicz K."/>
            <person name="Wedrychowicz H."/>
        </authorList>
    </citation>
    <scope>NUCLEOTIDE SEQUENCE [LARGE SCALE GENOMIC DNA]</scope>
    <source>
        <strain evidence="3 4">DSM 15480</strain>
    </source>
</reference>
<dbReference type="AlphaFoldDB" id="A0A1M6RFD1"/>
<feature type="transmembrane region" description="Helical" evidence="2">
    <location>
        <begin position="92"/>
        <end position="109"/>
    </location>
</feature>
<feature type="transmembrane region" description="Helical" evidence="2">
    <location>
        <begin position="12"/>
        <end position="30"/>
    </location>
</feature>
<name>A0A1M6RFD1_9FIRM</name>
<organism evidence="3 4">
    <name type="scientific">Hespellia stercorisuis DSM 15480</name>
    <dbReference type="NCBI Taxonomy" id="1121950"/>
    <lineage>
        <taxon>Bacteria</taxon>
        <taxon>Bacillati</taxon>
        <taxon>Bacillota</taxon>
        <taxon>Clostridia</taxon>
        <taxon>Lachnospirales</taxon>
        <taxon>Lachnospiraceae</taxon>
        <taxon>Hespellia</taxon>
    </lineage>
</organism>
<evidence type="ECO:0000313" key="4">
    <source>
        <dbReference type="Proteomes" id="UP000184301"/>
    </source>
</evidence>
<sequence>MKEKWVKYYQYIMPVVLTVFIVLFCYHYKIYVWNGKFYSDMLTALITALSIIISIFGILIPLLMTAKQEKELTKYFFENVDIKYFIRCIKQLFLSGFISIMFVCGMYAYDVIEMKVFIVVGVLSIVVILYFLCSAYRYISLMLRLLFDENEKHNRNIKIYKNKMSNIERESLNRRLKERDKQ</sequence>
<evidence type="ECO:0000313" key="3">
    <source>
        <dbReference type="EMBL" id="SHK31088.1"/>
    </source>
</evidence>
<keyword evidence="1" id="KW-0175">Coiled coil</keyword>
<keyword evidence="2" id="KW-0472">Membrane</keyword>
<dbReference type="OrthoDB" id="9918562at2"/>
<accession>A0A1M6RFD1</accession>
<dbReference type="Proteomes" id="UP000184301">
    <property type="component" value="Unassembled WGS sequence"/>
</dbReference>
<feature type="coiled-coil region" evidence="1">
    <location>
        <begin position="143"/>
        <end position="170"/>
    </location>
</feature>
<proteinExistence type="predicted"/>
<gene>
    <name evidence="3" type="ORF">SAMN02745243_02676</name>
</gene>
<feature type="transmembrane region" description="Helical" evidence="2">
    <location>
        <begin position="42"/>
        <end position="64"/>
    </location>
</feature>